<proteinExistence type="predicted"/>
<dbReference type="Proteomes" id="UP001058074">
    <property type="component" value="Unassembled WGS sequence"/>
</dbReference>
<comment type="caution">
    <text evidence="1">The sequence shown here is derived from an EMBL/GenBank/DDBJ whole genome shotgun (WGS) entry which is preliminary data.</text>
</comment>
<name>A0ACB5REE3_9CLOT</name>
<dbReference type="EMBL" id="BROD01000001">
    <property type="protein sequence ID" value="GKX67495.1"/>
    <property type="molecule type" value="Genomic_DNA"/>
</dbReference>
<reference evidence="1" key="1">
    <citation type="journal article" date="2025" name="Int. J. Syst. Evol. Microbiol.">
        <title>Inconstantimicrobium mannanitabidum sp. nov., a novel member of the family Clostridiaceae isolated from anoxic soil under the treatment of reductive soil disinfestation.</title>
        <authorList>
            <person name="Ueki A."/>
            <person name="Tonouchi A."/>
            <person name="Honma S."/>
            <person name="Kaku N."/>
            <person name="Ueki K."/>
        </authorList>
    </citation>
    <scope>NUCLEOTIDE SEQUENCE</scope>
    <source>
        <strain evidence="1">TW13</strain>
    </source>
</reference>
<evidence type="ECO:0000313" key="2">
    <source>
        <dbReference type="Proteomes" id="UP001058074"/>
    </source>
</evidence>
<accession>A0ACB5REE3</accession>
<sequence length="377" mass="42875">MNNPFIKNGAVSLNTSINKLIIRKMPIDKVKQDLEGKAAIDIFSTELFIEEIKIRSEMLRLDLNCIDEKKLPQYLNQCLESNNVIVKDTANDIIKLFGERLAIILLTLKKGENINRLGRKDWDDSNWEYWNQLKNVILVGGLSSERLGEKLKFYIEEVFKDSNEEGYNIILSKDSSNVGIKGCSTYIDGDQEKSYLIFDCGHTFIKRSLVKMCNKEIINIIRLDKVSSRHVVCDIDNDQEKKNEAIELHKYLLNIIIDTVNDANSKIELERSRKYKTKAGEYLGNESIGNQIVISIANYVNNGLFVNRGGYGKLRLIADNYEKYLSDELYKSIGKRFNITFVHDGTAMAAAFSDYPNSVCISLGTSFGVGFPIDKNC</sequence>
<keyword evidence="2" id="KW-1185">Reference proteome</keyword>
<gene>
    <name evidence="1" type="ORF">rsdtw13_27530</name>
</gene>
<organism evidence="1 2">
    <name type="scientific">Inconstantimicrobium mannanitabidum</name>
    <dbReference type="NCBI Taxonomy" id="1604901"/>
    <lineage>
        <taxon>Bacteria</taxon>
        <taxon>Bacillati</taxon>
        <taxon>Bacillota</taxon>
        <taxon>Clostridia</taxon>
        <taxon>Eubacteriales</taxon>
        <taxon>Clostridiaceae</taxon>
        <taxon>Inconstantimicrobium</taxon>
    </lineage>
</organism>
<evidence type="ECO:0000313" key="1">
    <source>
        <dbReference type="EMBL" id="GKX67495.1"/>
    </source>
</evidence>
<protein>
    <submittedName>
        <fullName evidence="1">Uncharacterized protein</fullName>
    </submittedName>
</protein>